<dbReference type="HOGENOM" id="CLU_209487_0_0_2"/>
<dbReference type="GeneID" id="31536164"/>
<feature type="domain" description="TRASH" evidence="1">
    <location>
        <begin position="13"/>
        <end position="50"/>
    </location>
</feature>
<dbReference type="EMBL" id="CP002818">
    <property type="protein sequence ID" value="AGE73894.1"/>
    <property type="molecule type" value="Genomic_DNA"/>
</dbReference>
<dbReference type="PATRIC" id="fig|1028567.7.peg.1635"/>
<dbReference type="Pfam" id="PF08394">
    <property type="entry name" value="Arc_trans_TRASH"/>
    <property type="match status" value="1"/>
</dbReference>
<dbReference type="RefSeq" id="WP_011278517.1">
    <property type="nucleotide sequence ID" value="NC_020247.1"/>
</dbReference>
<name>M1J370_9CREN</name>
<evidence type="ECO:0000313" key="3">
    <source>
        <dbReference type="Proteomes" id="UP000011280"/>
    </source>
</evidence>
<gene>
    <name evidence="2" type="ORF">SacRon12I_08315</name>
</gene>
<evidence type="ECO:0000259" key="1">
    <source>
        <dbReference type="SMART" id="SM00746"/>
    </source>
</evidence>
<protein>
    <recommendedName>
        <fullName evidence="1">TRASH domain-containing protein</fullName>
    </recommendedName>
</protein>
<reference evidence="2 3" key="1">
    <citation type="journal article" date="2012" name="ISME J.">
        <title>Genomic evidence of rapid, global-scale gene flow in a Sulfolobus species.</title>
        <authorList>
            <person name="Mao D."/>
            <person name="Grogan D."/>
        </authorList>
    </citation>
    <scope>NUCLEOTIDE SEQUENCE [LARGE SCALE GENOMIC DNA]</scope>
    <source>
        <strain evidence="2 3">Ron12/I</strain>
    </source>
</reference>
<dbReference type="KEGG" id="sacr:SacRon12I_08315"/>
<organism evidence="3">
    <name type="scientific">Sulfolobus acidocaldarius Ron12/I</name>
    <dbReference type="NCBI Taxonomy" id="1028567"/>
    <lineage>
        <taxon>Archaea</taxon>
        <taxon>Thermoproteota</taxon>
        <taxon>Thermoprotei</taxon>
        <taxon>Sulfolobales</taxon>
        <taxon>Sulfolobaceae</taxon>
        <taxon>Sulfolobus</taxon>
    </lineage>
</organism>
<dbReference type="Proteomes" id="UP000011280">
    <property type="component" value="Chromosome"/>
</dbReference>
<dbReference type="AlphaFoldDB" id="M1J370"/>
<dbReference type="InterPro" id="IPR013603">
    <property type="entry name" value="TRASH_TR_C_prok"/>
</dbReference>
<dbReference type="SMART" id="SM00746">
    <property type="entry name" value="TRASH"/>
    <property type="match status" value="1"/>
</dbReference>
<proteinExistence type="predicted"/>
<evidence type="ECO:0000313" key="2">
    <source>
        <dbReference type="EMBL" id="AGE73894.1"/>
    </source>
</evidence>
<sequence>MVKIRMNKNELKCENCGMELTEEHIYTRMIKGKEHYFCCADCSNEFERKFNF</sequence>
<dbReference type="InterPro" id="IPR011017">
    <property type="entry name" value="TRASH_dom"/>
</dbReference>
<accession>M1J370</accession>